<protein>
    <submittedName>
        <fullName evidence="3">Acyltransferase</fullName>
        <ecNumber evidence="3">2.3.1.-</ecNumber>
    </submittedName>
</protein>
<feature type="transmembrane region" description="Helical" evidence="1">
    <location>
        <begin position="146"/>
        <end position="164"/>
    </location>
</feature>
<keyword evidence="3" id="KW-0012">Acyltransferase</keyword>
<evidence type="ECO:0000313" key="4">
    <source>
        <dbReference type="Proteomes" id="UP001409291"/>
    </source>
</evidence>
<dbReference type="EMBL" id="JBDJNQ010000001">
    <property type="protein sequence ID" value="MEN5375658.1"/>
    <property type="molecule type" value="Genomic_DNA"/>
</dbReference>
<dbReference type="EC" id="2.3.1.-" evidence="3"/>
<sequence length="335" mass="39555">MLERDNSLDIIRSVGLLCIILAHVNPPFTIFQIRNFDVPLMVFISGYLFGNKNQTFKSITDFTTYLWKRFFRLVVPVWIFLSIFYIIQYFFPLSFKINYTQFPDIMISSYLLLDGFGYVWIIRIFLMIAILGPLFSKVIKNKWQLLIYYAIYEMVVQFSTDLFQPGVQKYFNQFGTYSLGFLIFFMLGAQYRNYDVRTKTLLFIISALISIGGLIYFKFHLGIPFDIGALKYPPHSFYIFYAVSIFSLIFCIKPTIQKLNKPILNFIGSSTIWIYLWHILFLFLINLENWYLNWIAILTLSIIATFLQQQLINKAINHFKIPAKQAKQIRIIFCS</sequence>
<evidence type="ECO:0000313" key="3">
    <source>
        <dbReference type="EMBL" id="MEN5375658.1"/>
    </source>
</evidence>
<feature type="transmembrane region" description="Helical" evidence="1">
    <location>
        <begin position="111"/>
        <end position="134"/>
    </location>
</feature>
<evidence type="ECO:0000256" key="1">
    <source>
        <dbReference type="SAM" id="Phobius"/>
    </source>
</evidence>
<feature type="transmembrane region" description="Helical" evidence="1">
    <location>
        <begin position="170"/>
        <end position="188"/>
    </location>
</feature>
<evidence type="ECO:0000259" key="2">
    <source>
        <dbReference type="Pfam" id="PF01757"/>
    </source>
</evidence>
<dbReference type="RefSeq" id="WP_132772022.1">
    <property type="nucleotide sequence ID" value="NZ_JAOQNK010000001.1"/>
</dbReference>
<feature type="transmembrane region" description="Helical" evidence="1">
    <location>
        <begin position="263"/>
        <end position="285"/>
    </location>
</feature>
<feature type="transmembrane region" description="Helical" evidence="1">
    <location>
        <begin position="30"/>
        <end position="49"/>
    </location>
</feature>
<gene>
    <name evidence="3" type="ORF">ABE541_00100</name>
</gene>
<keyword evidence="3" id="KW-0808">Transferase</keyword>
<feature type="transmembrane region" description="Helical" evidence="1">
    <location>
        <begin position="200"/>
        <end position="217"/>
    </location>
</feature>
<keyword evidence="1" id="KW-0472">Membrane</keyword>
<dbReference type="GO" id="GO:0016746">
    <property type="term" value="F:acyltransferase activity"/>
    <property type="evidence" value="ECO:0007669"/>
    <property type="project" value="UniProtKB-KW"/>
</dbReference>
<organism evidence="3 4">
    <name type="scientific">Sphingobacterium kitahiroshimense</name>
    <dbReference type="NCBI Taxonomy" id="470446"/>
    <lineage>
        <taxon>Bacteria</taxon>
        <taxon>Pseudomonadati</taxon>
        <taxon>Bacteroidota</taxon>
        <taxon>Sphingobacteriia</taxon>
        <taxon>Sphingobacteriales</taxon>
        <taxon>Sphingobacteriaceae</taxon>
        <taxon>Sphingobacterium</taxon>
    </lineage>
</organism>
<dbReference type="Pfam" id="PF01757">
    <property type="entry name" value="Acyl_transf_3"/>
    <property type="match status" value="1"/>
</dbReference>
<feature type="transmembrane region" description="Helical" evidence="1">
    <location>
        <begin position="291"/>
        <end position="307"/>
    </location>
</feature>
<accession>A0ABV0BND9</accession>
<dbReference type="InterPro" id="IPR002656">
    <property type="entry name" value="Acyl_transf_3_dom"/>
</dbReference>
<dbReference type="Proteomes" id="UP001409291">
    <property type="component" value="Unassembled WGS sequence"/>
</dbReference>
<keyword evidence="1" id="KW-0812">Transmembrane</keyword>
<name>A0ABV0BND9_9SPHI</name>
<comment type="caution">
    <text evidence="3">The sequence shown here is derived from an EMBL/GenBank/DDBJ whole genome shotgun (WGS) entry which is preliminary data.</text>
</comment>
<feature type="transmembrane region" description="Helical" evidence="1">
    <location>
        <begin position="237"/>
        <end position="256"/>
    </location>
</feature>
<proteinExistence type="predicted"/>
<reference evidence="3 4" key="1">
    <citation type="submission" date="2024-04" db="EMBL/GenBank/DDBJ databases">
        <title>WGS of bacteria from Torrens River.</title>
        <authorList>
            <person name="Wyrsch E.R."/>
            <person name="Drigo B."/>
        </authorList>
    </citation>
    <scope>NUCLEOTIDE SEQUENCE [LARGE SCALE GENOMIC DNA]</scope>
    <source>
        <strain evidence="3 4">TWI391</strain>
    </source>
</reference>
<feature type="domain" description="Acyltransferase 3" evidence="2">
    <location>
        <begin position="6"/>
        <end position="306"/>
    </location>
</feature>
<feature type="transmembrane region" description="Helical" evidence="1">
    <location>
        <begin position="70"/>
        <end position="91"/>
    </location>
</feature>
<keyword evidence="4" id="KW-1185">Reference proteome</keyword>
<keyword evidence="1" id="KW-1133">Transmembrane helix</keyword>